<accession>G2ZDM8</accession>
<protein>
    <submittedName>
        <fullName evidence="1">Uncharacterized protein</fullName>
    </submittedName>
</protein>
<reference evidence="1 2" key="1">
    <citation type="journal article" date="2011" name="J. Bacteriol.">
        <title>Complete genome sequence of the animal pathogen Listeria ivanovii, which provides insights into host specificities and evolution of the genus Listeria.</title>
        <authorList>
            <person name="Buchrieser C."/>
            <person name="Rusniok C."/>
            <person name="Garrido P."/>
            <person name="Hain T."/>
            <person name="Scortti M."/>
            <person name="Lampidis R."/>
            <person name="Karst U."/>
            <person name="Chakraborty T."/>
            <person name="Cossart P."/>
            <person name="Kreft J."/>
            <person name="Vazquez-Boland J.A."/>
            <person name="Goebel W."/>
            <person name="Glaser P."/>
        </authorList>
    </citation>
    <scope>NUCLEOTIDE SEQUENCE [LARGE SCALE GENOMIC DNA]</scope>
    <source>
        <strain evidence="2">ATCC BAA-678 / PAM 55</strain>
    </source>
</reference>
<organism evidence="1 2">
    <name type="scientific">Listeria ivanovii (strain ATCC BAA-678 / PAM 55)</name>
    <dbReference type="NCBI Taxonomy" id="881621"/>
    <lineage>
        <taxon>Bacteria</taxon>
        <taxon>Bacillati</taxon>
        <taxon>Bacillota</taxon>
        <taxon>Bacilli</taxon>
        <taxon>Bacillales</taxon>
        <taxon>Listeriaceae</taxon>
        <taxon>Listeria</taxon>
    </lineage>
</organism>
<proteinExistence type="predicted"/>
<dbReference type="KEGG" id="liv:LIV_0813"/>
<dbReference type="AlphaFoldDB" id="G2ZDM8"/>
<evidence type="ECO:0000313" key="2">
    <source>
        <dbReference type="Proteomes" id="UP000001286"/>
    </source>
</evidence>
<dbReference type="EMBL" id="FR687253">
    <property type="protein sequence ID" value="CBW85299.1"/>
    <property type="molecule type" value="Genomic_DNA"/>
</dbReference>
<evidence type="ECO:0000313" key="1">
    <source>
        <dbReference type="EMBL" id="CBW85299.1"/>
    </source>
</evidence>
<gene>
    <name evidence="1" type="ordered locus">LIV_0813</name>
</gene>
<sequence>MFLLFLEVLAIETMLIGKKYYERVTQPIVTTECWEQYLKLIHDSIDNDYSLRFTTYAGGYEHHVSGKCYLFNESLKTILVNGIIVRDTEIISIERL</sequence>
<dbReference type="Proteomes" id="UP000001286">
    <property type="component" value="Chromosome"/>
</dbReference>
<dbReference type="HOGENOM" id="CLU_2356348_0_0_9"/>
<name>G2ZDM8_LISIP</name>